<dbReference type="Proteomes" id="UP000019109">
    <property type="component" value="Unassembled WGS sequence"/>
</dbReference>
<sequence>MAVVIEHGVWGSEVAPVAKDILREYFGMNSDSLPKDKIVIDKASFTR</sequence>
<dbReference type="EMBL" id="BAVR01000021">
    <property type="protein sequence ID" value="GAE88615.1"/>
    <property type="molecule type" value="Genomic_DNA"/>
</dbReference>
<comment type="caution">
    <text evidence="1">The sequence shown here is derived from an EMBL/GenBank/DDBJ whole genome shotgun (WGS) entry which is preliminary data.</text>
</comment>
<keyword evidence="2" id="KW-1185">Reference proteome</keyword>
<protein>
    <submittedName>
        <fullName evidence="1">Penicillin-binding protein 2</fullName>
    </submittedName>
</protein>
<accession>W4V591</accession>
<evidence type="ECO:0000313" key="1">
    <source>
        <dbReference type="EMBL" id="GAE88615.1"/>
    </source>
</evidence>
<organism evidence="1 2">
    <name type="scientific">Acetivibrio straminisolvens JCM 21531</name>
    <dbReference type="NCBI Taxonomy" id="1294263"/>
    <lineage>
        <taxon>Bacteria</taxon>
        <taxon>Bacillati</taxon>
        <taxon>Bacillota</taxon>
        <taxon>Clostridia</taxon>
        <taxon>Eubacteriales</taxon>
        <taxon>Oscillospiraceae</taxon>
        <taxon>Acetivibrio</taxon>
    </lineage>
</organism>
<name>W4V591_9FIRM</name>
<dbReference type="STRING" id="1294263.JCM21531_2070"/>
<gene>
    <name evidence="1" type="ORF">JCM21531_2070</name>
</gene>
<reference evidence="1" key="1">
    <citation type="journal article" date="2014" name="Genome Announc.">
        <title>Draft Genome Sequence of Clostridium straminisolvens Strain JCM 21531T, Isolated from a Cellulose-Degrading Bacterial Community.</title>
        <authorList>
            <person name="Yuki M."/>
            <person name="Oshima K."/>
            <person name="Suda W."/>
            <person name="Sakamoto M."/>
            <person name="Kitamura K."/>
            <person name="Iida T."/>
            <person name="Hattori M."/>
            <person name="Ohkuma M."/>
        </authorList>
    </citation>
    <scope>NUCLEOTIDE SEQUENCE [LARGE SCALE GENOMIC DNA]</scope>
    <source>
        <strain evidence="1">JCM 21531</strain>
    </source>
</reference>
<dbReference type="AlphaFoldDB" id="W4V591"/>
<evidence type="ECO:0000313" key="2">
    <source>
        <dbReference type="Proteomes" id="UP000019109"/>
    </source>
</evidence>
<proteinExistence type="predicted"/>